<feature type="transmembrane region" description="Helical" evidence="1">
    <location>
        <begin position="309"/>
        <end position="332"/>
    </location>
</feature>
<sequence length="640" mass="64918">MSTLASLTVRLGIDNDEVTSGARRSIAAIRSIGASTAGMTQDADGNWRSLDGRVLSSTHAMMTNGQRMRDALGGVRTVMRSLGTTASTQMANGMRTAGKAGVATLGGLTKTLAATSAVSIGAAGALAAVPLAVVGLGVKAASQTKEVQTAFTGLKDHVTKTMASLAKPMVQPLVDASKQIRGIFDDLAPQLGQLFKAAAPMIKPLVQGLGGLVNGLVKGLVPVMEQAGPLVESLGALFTTLGDGLAGFSNGLVGGIGAVAGVFDGLGTVIGTLLPVLGTLMGQILRVAGPILGKLLTGLGPVIQALGDALMPVIAALGPVLDALVDAVLALLQAVIPLLPVVAQLIVALLPALTPILLALVPLFQALAEVVAALIPILVPIIRLVAFLAAALGNGLALIITSILVPAVRAIAALLRGDFGGALDYAKQALSGAAAFVKLIFVKLPAALLAALAPLGPALWAMTKAAGQRMIVAIRAKAGEFVSYMKTLPGKAKSALSGIGGILVSAGKSLIAGFIRGIASQFSAVKSKLSSLTSALPDWKGPANLDRKILTPAGRMVISGFQKGIDAQAPLLRRQLQGLTSDLPGMAMDVSPKGVMSAALSQGQTVTFDVTGADEDMKRLIRRIVSNDGRGDVQTAFGRR</sequence>
<feature type="transmembrane region" description="Helical" evidence="1">
    <location>
        <begin position="370"/>
        <end position="389"/>
    </location>
</feature>
<accession>D7NW63</accession>
<feature type="transmembrane region" description="Helical" evidence="1">
    <location>
        <begin position="339"/>
        <end position="364"/>
    </location>
</feature>
<evidence type="ECO:0000313" key="2">
    <source>
        <dbReference type="EMBL" id="ADE43461.1"/>
    </source>
</evidence>
<name>D7NW63_9CAUD</name>
<protein>
    <submittedName>
        <fullName evidence="2">Gp37</fullName>
    </submittedName>
</protein>
<dbReference type="Proteomes" id="UP000000384">
    <property type="component" value="Segment"/>
</dbReference>
<proteinExistence type="predicted"/>
<gene>
    <name evidence="2" type="primary">37</name>
    <name evidence="2" type="ORF">phiSA1p17</name>
</gene>
<keyword evidence="1" id="KW-0812">Transmembrane</keyword>
<keyword evidence="1" id="KW-0472">Membrane</keyword>
<dbReference type="RefSeq" id="YP_003714744.1">
    <property type="nucleotide sequence ID" value="NC_014229.1"/>
</dbReference>
<keyword evidence="1" id="KW-1133">Transmembrane helix</keyword>
<feature type="transmembrane region" description="Helical" evidence="1">
    <location>
        <begin position="284"/>
        <end position="303"/>
    </location>
</feature>
<evidence type="ECO:0000313" key="3">
    <source>
        <dbReference type="Proteomes" id="UP000000384"/>
    </source>
</evidence>
<feature type="transmembrane region" description="Helical" evidence="1">
    <location>
        <begin position="252"/>
        <end position="277"/>
    </location>
</feature>
<evidence type="ECO:0000256" key="1">
    <source>
        <dbReference type="SAM" id="Phobius"/>
    </source>
</evidence>
<organism evidence="2 3">
    <name type="scientific">Streptomyces phage phiSASD1</name>
    <dbReference type="NCBI Taxonomy" id="747763"/>
    <lineage>
        <taxon>Viruses</taxon>
        <taxon>Duplodnaviria</taxon>
        <taxon>Heunggongvirae</taxon>
        <taxon>Uroviricota</taxon>
        <taxon>Caudoviricetes</taxon>
        <taxon>Sasdunavirus</taxon>
        <taxon>Sasdunavirus SASD1</taxon>
    </lineage>
</organism>
<dbReference type="KEGG" id="vg:9284673"/>
<keyword evidence="3" id="KW-1185">Reference proteome</keyword>
<reference evidence="2 3" key="1">
    <citation type="journal article" date="2010" name="Virology">
        <title>Complete genomic sequence analysis of the temperate bacteriophage phiSASD1 of Streptomyces avermitilis.</title>
        <authorList>
            <person name="Wang S."/>
            <person name="Qiao X."/>
            <person name="Liu X."/>
            <person name="Zhang X."/>
            <person name="Wang C."/>
            <person name="Zhao X."/>
            <person name="Chen Z."/>
            <person name="Wen Y."/>
            <person name="Song Y."/>
        </authorList>
    </citation>
    <scope>NUCLEOTIDE SEQUENCE [LARGE SCALE GENOMIC DNA]</scope>
</reference>
<dbReference type="EMBL" id="GQ379227">
    <property type="protein sequence ID" value="ADE43461.1"/>
    <property type="molecule type" value="Genomic_DNA"/>
</dbReference>
<feature type="transmembrane region" description="Helical" evidence="1">
    <location>
        <begin position="396"/>
        <end position="415"/>
    </location>
</feature>
<feature type="transmembrane region" description="Helical" evidence="1">
    <location>
        <begin position="435"/>
        <end position="460"/>
    </location>
</feature>
<dbReference type="GeneID" id="9284673"/>
<dbReference type="OrthoDB" id="246at10239"/>